<name>A0A941E6X4_9ACTN</name>
<dbReference type="PANTHER" id="PTHR10668">
    <property type="entry name" value="PHYTOENE DEHYDROGENASE"/>
    <property type="match status" value="1"/>
</dbReference>
<keyword evidence="6" id="KW-1185">Reference proteome</keyword>
<protein>
    <recommendedName>
        <fullName evidence="3">Pyridine nucleotide-disulfide oxidoreductase domain-containing protein 2</fullName>
    </recommendedName>
</protein>
<proteinExistence type="predicted"/>
<comment type="subunit">
    <text evidence="2">Interacts with COX5B; this interaction may contribute to localize PYROXD2 to the inner face of the inner mitochondrial membrane.</text>
</comment>
<dbReference type="AlphaFoldDB" id="A0A941E6X4"/>
<dbReference type="Proteomes" id="UP000676325">
    <property type="component" value="Unassembled WGS sequence"/>
</dbReference>
<dbReference type="PANTHER" id="PTHR10668:SF105">
    <property type="entry name" value="DEHYDROGENASE-RELATED"/>
    <property type="match status" value="1"/>
</dbReference>
<dbReference type="SUPFAM" id="SSF51905">
    <property type="entry name" value="FAD/NAD(P)-binding domain"/>
    <property type="match status" value="1"/>
</dbReference>
<organism evidence="5 6">
    <name type="scientific">Actinospica acidithermotolerans</name>
    <dbReference type="NCBI Taxonomy" id="2828514"/>
    <lineage>
        <taxon>Bacteria</taxon>
        <taxon>Bacillati</taxon>
        <taxon>Actinomycetota</taxon>
        <taxon>Actinomycetes</taxon>
        <taxon>Catenulisporales</taxon>
        <taxon>Actinospicaceae</taxon>
        <taxon>Actinospica</taxon>
    </lineage>
</organism>
<dbReference type="Pfam" id="PF01593">
    <property type="entry name" value="Amino_oxidase"/>
    <property type="match status" value="1"/>
</dbReference>
<accession>A0A941E6X4</accession>
<evidence type="ECO:0000259" key="4">
    <source>
        <dbReference type="Pfam" id="PF01593"/>
    </source>
</evidence>
<evidence type="ECO:0000313" key="5">
    <source>
        <dbReference type="EMBL" id="MBR7825572.1"/>
    </source>
</evidence>
<evidence type="ECO:0000313" key="6">
    <source>
        <dbReference type="Proteomes" id="UP000676325"/>
    </source>
</evidence>
<evidence type="ECO:0000256" key="1">
    <source>
        <dbReference type="ARBA" id="ARBA00037217"/>
    </source>
</evidence>
<dbReference type="RefSeq" id="WP_212516727.1">
    <property type="nucleotide sequence ID" value="NZ_JAGSOH010000007.1"/>
</dbReference>
<evidence type="ECO:0000256" key="2">
    <source>
        <dbReference type="ARBA" id="ARBA00038825"/>
    </source>
</evidence>
<dbReference type="InterPro" id="IPR036188">
    <property type="entry name" value="FAD/NAD-bd_sf"/>
</dbReference>
<comment type="caution">
    <text evidence="5">The sequence shown here is derived from an EMBL/GenBank/DDBJ whole genome shotgun (WGS) entry which is preliminary data.</text>
</comment>
<reference evidence="5" key="1">
    <citation type="submission" date="2021-04" db="EMBL/GenBank/DDBJ databases">
        <title>Genome based classification of Actinospica acidithermotolerans sp. nov., an actinobacterium isolated from an Indonesian hot spring.</title>
        <authorList>
            <person name="Kusuma A.B."/>
            <person name="Putra K.E."/>
            <person name="Nafisah S."/>
            <person name="Loh J."/>
            <person name="Nouioui I."/>
            <person name="Goodfellow M."/>
        </authorList>
    </citation>
    <scope>NUCLEOTIDE SEQUENCE</scope>
    <source>
        <strain evidence="5">MGRD01-02</strain>
    </source>
</reference>
<gene>
    <name evidence="5" type="ORF">KDK95_04585</name>
</gene>
<dbReference type="EMBL" id="JAGSOH010000007">
    <property type="protein sequence ID" value="MBR7825572.1"/>
    <property type="molecule type" value="Genomic_DNA"/>
</dbReference>
<feature type="domain" description="Amine oxidase" evidence="4">
    <location>
        <begin position="13"/>
        <end position="282"/>
    </location>
</feature>
<evidence type="ECO:0000256" key="3">
    <source>
        <dbReference type="ARBA" id="ARBA00040298"/>
    </source>
</evidence>
<sequence>MADAVVIGAGPNGLVAANLLVDAGWSVEVLEANEHPGGAVHSDRSVHPDYVTDECSSFYPLAAASPAIRSLSLEEHGLSWSHAPAVLAHPMADGRCAVLERGMAEGPAGIEAMFGPADGAAWQGLTELWRTLQPRLVESLFAPFPPVRAGLSLAARLRVSGALRAARFAALPVARLAQEEFTDPGPGLLLAGCALHADLQPESPGSGMYGWLLAMLGQQVGWPVPVGGAASLTNALVDRLTSHGGVVHCGAPVAEVVVRGRRAVAVRTADGRGVPARYAVIADVSAPLLYGHLVGWEHLPARMRADMTRFEWDFATVKVDWALSGPIPWTAAPAHRAGTVHLAADMQELSDFAHHVVTGRVPARPFGLLGQMTTADPTRSPAGTESAWMYTHVPRRITEDLGPDGLSGRWGEREAEAMAERMQQQVERFAPGFGDLIVARRILTPPRFEALNANLSAGALGGGTASPHQQLFLRPTPGTARPETPVNGLYLASSSAHPGGGVHGACGANAARAALHGRRLGGLIAAGWTAAQRSLAG</sequence>
<comment type="function">
    <text evidence="1">Probable oxidoreductase that may play a role as regulator of mitochondrial function.</text>
</comment>
<dbReference type="InterPro" id="IPR002937">
    <property type="entry name" value="Amino_oxidase"/>
</dbReference>
<dbReference type="GO" id="GO:0016491">
    <property type="term" value="F:oxidoreductase activity"/>
    <property type="evidence" value="ECO:0007669"/>
    <property type="project" value="InterPro"/>
</dbReference>
<dbReference type="Gene3D" id="3.50.50.60">
    <property type="entry name" value="FAD/NAD(P)-binding domain"/>
    <property type="match status" value="2"/>
</dbReference>